<sequence length="96" mass="11565">MGVWNLLGISTQSKEFRRPWILCKELHLPEDVHLDVVLLMLWQIWKARNALIFDRKTSLAGDVIRRVINDMDSWSCRYKKTRPQWNCWCDFLCSRL</sequence>
<dbReference type="Gramene" id="TKW07520">
    <property type="protein sequence ID" value="TKW07520"/>
    <property type="gene ID" value="SEVIR_7G312532v2"/>
</dbReference>
<dbReference type="Proteomes" id="UP000298652">
    <property type="component" value="Chromosome 7"/>
</dbReference>
<organism evidence="1 2">
    <name type="scientific">Setaria viridis</name>
    <name type="common">Green bristlegrass</name>
    <name type="synonym">Setaria italica subsp. viridis</name>
    <dbReference type="NCBI Taxonomy" id="4556"/>
    <lineage>
        <taxon>Eukaryota</taxon>
        <taxon>Viridiplantae</taxon>
        <taxon>Streptophyta</taxon>
        <taxon>Embryophyta</taxon>
        <taxon>Tracheophyta</taxon>
        <taxon>Spermatophyta</taxon>
        <taxon>Magnoliopsida</taxon>
        <taxon>Liliopsida</taxon>
        <taxon>Poales</taxon>
        <taxon>Poaceae</taxon>
        <taxon>PACMAD clade</taxon>
        <taxon>Panicoideae</taxon>
        <taxon>Panicodae</taxon>
        <taxon>Paniceae</taxon>
        <taxon>Cenchrinae</taxon>
        <taxon>Setaria</taxon>
    </lineage>
</organism>
<evidence type="ECO:0000313" key="1">
    <source>
        <dbReference type="EMBL" id="TKW07520.1"/>
    </source>
</evidence>
<evidence type="ECO:0000313" key="2">
    <source>
        <dbReference type="Proteomes" id="UP000298652"/>
    </source>
</evidence>
<reference evidence="1" key="1">
    <citation type="submission" date="2019-03" db="EMBL/GenBank/DDBJ databases">
        <title>WGS assembly of Setaria viridis.</title>
        <authorList>
            <person name="Huang P."/>
            <person name="Jenkins J."/>
            <person name="Grimwood J."/>
            <person name="Barry K."/>
            <person name="Healey A."/>
            <person name="Mamidi S."/>
            <person name="Sreedasyam A."/>
            <person name="Shu S."/>
            <person name="Feldman M."/>
            <person name="Wu J."/>
            <person name="Yu Y."/>
            <person name="Chen C."/>
            <person name="Johnson J."/>
            <person name="Rokhsar D."/>
            <person name="Baxter I."/>
            <person name="Schmutz J."/>
            <person name="Brutnell T."/>
            <person name="Kellogg E."/>
        </authorList>
    </citation>
    <scope>NUCLEOTIDE SEQUENCE [LARGE SCALE GENOMIC DNA]</scope>
</reference>
<gene>
    <name evidence="1" type="ORF">SEVIR_7G312532v2</name>
</gene>
<proteinExistence type="predicted"/>
<accession>A0A4U6TX19</accession>
<dbReference type="AlphaFoldDB" id="A0A4U6TX19"/>
<dbReference type="EMBL" id="CM016558">
    <property type="protein sequence ID" value="TKW07520.1"/>
    <property type="molecule type" value="Genomic_DNA"/>
</dbReference>
<protein>
    <submittedName>
        <fullName evidence="1">Uncharacterized protein</fullName>
    </submittedName>
</protein>
<name>A0A4U6TX19_SETVI</name>
<keyword evidence="2" id="KW-1185">Reference proteome</keyword>